<evidence type="ECO:0000256" key="11">
    <source>
        <dbReference type="SAM" id="MobiDB-lite"/>
    </source>
</evidence>
<evidence type="ECO:0000256" key="5">
    <source>
        <dbReference type="ARBA" id="ARBA00022781"/>
    </source>
</evidence>
<keyword evidence="3 10" id="KW-0813">Transport</keyword>
<protein>
    <recommendedName>
        <fullName evidence="10">ATP synthase subunit d, mitochondrial</fullName>
    </recommendedName>
</protein>
<dbReference type="InterPro" id="IPR008689">
    <property type="entry name" value="ATP_synth_F0_dsu_mt"/>
</dbReference>
<evidence type="ECO:0000313" key="12">
    <source>
        <dbReference type="EMBL" id="CAH1398615.1"/>
    </source>
</evidence>
<dbReference type="PANTHER" id="PTHR12700">
    <property type="entry name" value="ATP SYNTHASE SUBUNIT D, MITOCHONDRIAL"/>
    <property type="match status" value="1"/>
</dbReference>
<keyword evidence="6 10" id="KW-0999">Mitochondrion inner membrane</keyword>
<accession>A0A9P0HAY4</accession>
<name>A0A9P0HAY4_NEZVI</name>
<dbReference type="Proteomes" id="UP001152798">
    <property type="component" value="Chromosome 4"/>
</dbReference>
<evidence type="ECO:0000256" key="4">
    <source>
        <dbReference type="ARBA" id="ARBA00022547"/>
    </source>
</evidence>
<keyword evidence="13" id="KW-1185">Reference proteome</keyword>
<dbReference type="Gene3D" id="6.10.280.70">
    <property type="match status" value="1"/>
</dbReference>
<dbReference type="EMBL" id="OV725080">
    <property type="protein sequence ID" value="CAH1398615.1"/>
    <property type="molecule type" value="Genomic_DNA"/>
</dbReference>
<dbReference type="InterPro" id="IPR036228">
    <property type="entry name" value="ATP_synth_F0_dsu_sf_mt"/>
</dbReference>
<evidence type="ECO:0000313" key="13">
    <source>
        <dbReference type="Proteomes" id="UP001152798"/>
    </source>
</evidence>
<gene>
    <name evidence="12" type="ORF">NEZAVI_LOCUS8225</name>
</gene>
<evidence type="ECO:0000256" key="9">
    <source>
        <dbReference type="ARBA" id="ARBA00023136"/>
    </source>
</evidence>
<dbReference type="SUPFAM" id="SSF161065">
    <property type="entry name" value="ATP synthase D chain-like"/>
    <property type="match status" value="1"/>
</dbReference>
<sequence>MSAKRIAGSAIDWAKIAERVPEAQKPSFLQFKTRSENYLRRVMVNPENPPKIDWTYYKAKVPVPGMVDTFQKKYETLQIPYPQDNVTPLIDAQEKEVKKQIAEFKEASAQRIKGYQAEINHINSLIPYDQMTMEDFAHAHPDLALDPLNKPTFWPHNPEEQIGYKPDDASKQSSH</sequence>
<comment type="similarity">
    <text evidence="2 10">Belongs to the ATPase d subunit family.</text>
</comment>
<keyword evidence="9 10" id="KW-0472">Membrane</keyword>
<comment type="subcellular location">
    <subcellularLocation>
        <location evidence="1 10">Mitochondrion inner membrane</location>
    </subcellularLocation>
</comment>
<dbReference type="AlphaFoldDB" id="A0A9P0HAY4"/>
<keyword evidence="5 10" id="KW-0375">Hydrogen ion transport</keyword>
<evidence type="ECO:0000256" key="3">
    <source>
        <dbReference type="ARBA" id="ARBA00022448"/>
    </source>
</evidence>
<evidence type="ECO:0000256" key="6">
    <source>
        <dbReference type="ARBA" id="ARBA00022792"/>
    </source>
</evidence>
<organism evidence="12 13">
    <name type="scientific">Nezara viridula</name>
    <name type="common">Southern green stink bug</name>
    <name type="synonym">Cimex viridulus</name>
    <dbReference type="NCBI Taxonomy" id="85310"/>
    <lineage>
        <taxon>Eukaryota</taxon>
        <taxon>Metazoa</taxon>
        <taxon>Ecdysozoa</taxon>
        <taxon>Arthropoda</taxon>
        <taxon>Hexapoda</taxon>
        <taxon>Insecta</taxon>
        <taxon>Pterygota</taxon>
        <taxon>Neoptera</taxon>
        <taxon>Paraneoptera</taxon>
        <taxon>Hemiptera</taxon>
        <taxon>Heteroptera</taxon>
        <taxon>Panheteroptera</taxon>
        <taxon>Pentatomomorpha</taxon>
        <taxon>Pentatomoidea</taxon>
        <taxon>Pentatomidae</taxon>
        <taxon>Pentatominae</taxon>
        <taxon>Nezara</taxon>
    </lineage>
</organism>
<keyword evidence="7 10" id="KW-0406">Ion transport</keyword>
<evidence type="ECO:0000256" key="1">
    <source>
        <dbReference type="ARBA" id="ARBA00004273"/>
    </source>
</evidence>
<proteinExistence type="inferred from homology"/>
<evidence type="ECO:0000256" key="10">
    <source>
        <dbReference type="PIRNR" id="PIRNR005514"/>
    </source>
</evidence>
<dbReference type="GO" id="GO:0005743">
    <property type="term" value="C:mitochondrial inner membrane"/>
    <property type="evidence" value="ECO:0007669"/>
    <property type="project" value="UniProtKB-SubCell"/>
</dbReference>
<dbReference type="GO" id="GO:0045259">
    <property type="term" value="C:proton-transporting ATP synthase complex"/>
    <property type="evidence" value="ECO:0007669"/>
    <property type="project" value="UniProtKB-KW"/>
</dbReference>
<comment type="function">
    <text evidence="10">Mitochondrial membrane ATP synthase (F(1)F(0) ATP synthase or Complex V) produces ATP from ADP in the presence of a proton gradient across the membrane which is generated by electron transport complexes of the respiratory chain. F-type ATPases consist of two structural domains, F(1) - containing the extramembraneous catalytic core, and F(0) - containing the membrane proton channel, linked together by a central stalk and a peripheral stalk. During catalysis, ATP synthesis in the catalytic domain of F(1) is coupled via a rotary mechanism of the central stalk subunits to proton translocation.</text>
</comment>
<keyword evidence="4" id="KW-0138">CF(0)</keyword>
<dbReference type="GO" id="GO:0015078">
    <property type="term" value="F:proton transmembrane transporter activity"/>
    <property type="evidence" value="ECO:0007669"/>
    <property type="project" value="InterPro"/>
</dbReference>
<dbReference type="OrthoDB" id="35799at2759"/>
<reference evidence="12" key="1">
    <citation type="submission" date="2022-01" db="EMBL/GenBank/DDBJ databases">
        <authorList>
            <person name="King R."/>
        </authorList>
    </citation>
    <scope>NUCLEOTIDE SEQUENCE</scope>
</reference>
<keyword evidence="8 10" id="KW-0496">Mitochondrion</keyword>
<evidence type="ECO:0000256" key="7">
    <source>
        <dbReference type="ARBA" id="ARBA00023065"/>
    </source>
</evidence>
<evidence type="ECO:0000256" key="8">
    <source>
        <dbReference type="ARBA" id="ARBA00023128"/>
    </source>
</evidence>
<evidence type="ECO:0000256" key="2">
    <source>
        <dbReference type="ARBA" id="ARBA00006842"/>
    </source>
</evidence>
<dbReference type="Pfam" id="PF05873">
    <property type="entry name" value="Mt_ATP-synt_D"/>
    <property type="match status" value="1"/>
</dbReference>
<dbReference type="GO" id="GO:0015986">
    <property type="term" value="P:proton motive force-driven ATP synthesis"/>
    <property type="evidence" value="ECO:0007669"/>
    <property type="project" value="UniProtKB-UniRule"/>
</dbReference>
<feature type="compositionally biased region" description="Basic and acidic residues" evidence="11">
    <location>
        <begin position="165"/>
        <end position="175"/>
    </location>
</feature>
<feature type="region of interest" description="Disordered" evidence="11">
    <location>
        <begin position="150"/>
        <end position="175"/>
    </location>
</feature>
<dbReference type="PIRSF" id="PIRSF005514">
    <property type="entry name" value="ATPase_F0_D_mt"/>
    <property type="match status" value="1"/>
</dbReference>